<organism evidence="3 4">
    <name type="scientific">Chara braunii</name>
    <name type="common">Braun's stonewort</name>
    <dbReference type="NCBI Taxonomy" id="69332"/>
    <lineage>
        <taxon>Eukaryota</taxon>
        <taxon>Viridiplantae</taxon>
        <taxon>Streptophyta</taxon>
        <taxon>Charophyceae</taxon>
        <taxon>Charales</taxon>
        <taxon>Characeae</taxon>
        <taxon>Chara</taxon>
    </lineage>
</organism>
<dbReference type="PANTHER" id="PTHR46567">
    <property type="entry name" value="MEDIATOR OF RNA POLYMERASE II TRANSCRIPTION SUBUNIT 12"/>
    <property type="match status" value="1"/>
</dbReference>
<reference evidence="3 4" key="1">
    <citation type="journal article" date="2018" name="Cell">
        <title>The Chara Genome: Secondary Complexity and Implications for Plant Terrestrialization.</title>
        <authorList>
            <person name="Nishiyama T."/>
            <person name="Sakayama H."/>
            <person name="Vries J.D."/>
            <person name="Buschmann H."/>
            <person name="Saint-Marcoux D."/>
            <person name="Ullrich K.K."/>
            <person name="Haas F.B."/>
            <person name="Vanderstraeten L."/>
            <person name="Becker D."/>
            <person name="Lang D."/>
            <person name="Vosolsobe S."/>
            <person name="Rombauts S."/>
            <person name="Wilhelmsson P.K.I."/>
            <person name="Janitza P."/>
            <person name="Kern R."/>
            <person name="Heyl A."/>
            <person name="Rumpler F."/>
            <person name="Villalobos L.I.A.C."/>
            <person name="Clay J.M."/>
            <person name="Skokan R."/>
            <person name="Toyoda A."/>
            <person name="Suzuki Y."/>
            <person name="Kagoshima H."/>
            <person name="Schijlen E."/>
            <person name="Tajeshwar N."/>
            <person name="Catarino B."/>
            <person name="Hetherington A.J."/>
            <person name="Saltykova A."/>
            <person name="Bonnot C."/>
            <person name="Breuninger H."/>
            <person name="Symeonidi A."/>
            <person name="Radhakrishnan G.V."/>
            <person name="Van Nieuwerburgh F."/>
            <person name="Deforce D."/>
            <person name="Chang C."/>
            <person name="Karol K.G."/>
            <person name="Hedrich R."/>
            <person name="Ulvskov P."/>
            <person name="Glockner G."/>
            <person name="Delwiche C.F."/>
            <person name="Petrasek J."/>
            <person name="Van de Peer Y."/>
            <person name="Friml J."/>
            <person name="Beilby M."/>
            <person name="Dolan L."/>
            <person name="Kohara Y."/>
            <person name="Sugano S."/>
            <person name="Fujiyama A."/>
            <person name="Delaux P.-M."/>
            <person name="Quint M."/>
            <person name="TheiBen G."/>
            <person name="Hagemann M."/>
            <person name="Harholt J."/>
            <person name="Dunand C."/>
            <person name="Zachgo S."/>
            <person name="Langdale J."/>
            <person name="Maumus F."/>
            <person name="Straeten D.V.D."/>
            <person name="Gould S.B."/>
            <person name="Rensing S.A."/>
        </authorList>
    </citation>
    <scope>NUCLEOTIDE SEQUENCE [LARGE SCALE GENOMIC DNA]</scope>
    <source>
        <strain evidence="3 4">S276</strain>
    </source>
</reference>
<evidence type="ECO:0000313" key="4">
    <source>
        <dbReference type="Proteomes" id="UP000265515"/>
    </source>
</evidence>
<keyword evidence="1" id="KW-1133">Transmembrane helix</keyword>
<feature type="signal peptide" evidence="2">
    <location>
        <begin position="1"/>
        <end position="22"/>
    </location>
</feature>
<sequence length="485" mass="52261">MRAWWLAVHLLPDMFSALMVRAVEFTLVSSLSHLGNGPLGAYAQDLLSRYKDIGTLGHYEGRWRSQLDHWVLGDPGALRSGDSVNVDTGTGVYGIPRGDKMRHRLPKLENSILQSFTQVVHVAKGDLVGIERDAELGLKENLGRAELEKLRLKTMNCLGGVREVAMQVANAQNQHPQGVYIMAGGTAVVISTVNCAVSMLQTLELGDGLQNYAQTGRCAQRMIQMHVQSLAMVKDVLAPGLVTTLEDAVISEELVQIHSAFGAGGRGVFRGAQQDPSAGGAQTPVSAETALGAGRGGRGKQMMMTVATAAFITMAIVAGISSLGKVYSLRISERLDQLQRGLKGLLSTLSCGAGSKESPSRNKKTPADVSLFLLRVLVGDCPVFGLQWVELRLLLNEQVVLEKLSMGATAGEVIQAADTEQCNASLTDCEKVFIQAVVLTRLLTRLEAATLYCEAVRFLGRALEEQLISNVKSTVSENLDHLREK</sequence>
<gene>
    <name evidence="3" type="ORF">CBR_g34865</name>
</gene>
<keyword evidence="2" id="KW-0732">Signal</keyword>
<protein>
    <submittedName>
        <fullName evidence="3">Uncharacterized protein</fullName>
    </submittedName>
</protein>
<dbReference type="Proteomes" id="UP000265515">
    <property type="component" value="Unassembled WGS sequence"/>
</dbReference>
<feature type="chain" id="PRO_5017299858" evidence="2">
    <location>
        <begin position="23"/>
        <end position="485"/>
    </location>
</feature>
<name>A0A388LJJ6_CHABU</name>
<comment type="caution">
    <text evidence="3">The sequence shown here is derived from an EMBL/GenBank/DDBJ whole genome shotgun (WGS) entry which is preliminary data.</text>
</comment>
<dbReference type="STRING" id="69332.A0A388LJJ6"/>
<accession>A0A388LJJ6</accession>
<evidence type="ECO:0000256" key="1">
    <source>
        <dbReference type="SAM" id="Phobius"/>
    </source>
</evidence>
<keyword evidence="1" id="KW-0812">Transmembrane</keyword>
<dbReference type="Gramene" id="GBG82489">
    <property type="protein sequence ID" value="GBG82489"/>
    <property type="gene ID" value="CBR_g34865"/>
</dbReference>
<keyword evidence="4" id="KW-1185">Reference proteome</keyword>
<feature type="transmembrane region" description="Helical" evidence="1">
    <location>
        <begin position="302"/>
        <end position="324"/>
    </location>
</feature>
<dbReference type="PANTHER" id="PTHR46567:SF1">
    <property type="entry name" value="MEDIATOR OF RNA POLYMERASE II TRANSCRIPTION SUBUNIT 12"/>
    <property type="match status" value="1"/>
</dbReference>
<dbReference type="AlphaFoldDB" id="A0A388LJJ6"/>
<proteinExistence type="predicted"/>
<dbReference type="EMBL" id="BFEA01000408">
    <property type="protein sequence ID" value="GBG82489.1"/>
    <property type="molecule type" value="Genomic_DNA"/>
</dbReference>
<keyword evidence="1" id="KW-0472">Membrane</keyword>
<dbReference type="OrthoDB" id="20828at2759"/>
<evidence type="ECO:0000256" key="2">
    <source>
        <dbReference type="SAM" id="SignalP"/>
    </source>
</evidence>
<evidence type="ECO:0000313" key="3">
    <source>
        <dbReference type="EMBL" id="GBG82489.1"/>
    </source>
</evidence>